<sequence length="98" mass="11352">MHKEEFLDLVWRLEEIFMEVDHLERQVGNCGGQCGIEDDGLCPECCEALEKVIAEDKRLAENKELGDILNNLKKACEEDQTGQYERILKQTREGKVFH</sequence>
<gene>
    <name evidence="1" type="ORF">NBG4_40069</name>
</gene>
<organism evidence="1 2">
    <name type="scientific">Candidatus Sulfobium mesophilum</name>
    <dbReference type="NCBI Taxonomy" id="2016548"/>
    <lineage>
        <taxon>Bacteria</taxon>
        <taxon>Pseudomonadati</taxon>
        <taxon>Nitrospirota</taxon>
        <taxon>Nitrospiria</taxon>
        <taxon>Nitrospirales</taxon>
        <taxon>Nitrospiraceae</taxon>
        <taxon>Candidatus Sulfobium</taxon>
    </lineage>
</organism>
<protein>
    <submittedName>
        <fullName evidence="1">Uncharacterized protein</fullName>
    </submittedName>
</protein>
<dbReference type="AlphaFoldDB" id="A0A2U3QI28"/>
<dbReference type="EMBL" id="OUUY01000086">
    <property type="protein sequence ID" value="SPQ01029.1"/>
    <property type="molecule type" value="Genomic_DNA"/>
</dbReference>
<keyword evidence="2" id="KW-1185">Reference proteome</keyword>
<name>A0A2U3QI28_9BACT</name>
<reference evidence="2" key="1">
    <citation type="submission" date="2018-03" db="EMBL/GenBank/DDBJ databases">
        <authorList>
            <person name="Zecchin S."/>
        </authorList>
    </citation>
    <scope>NUCLEOTIDE SEQUENCE [LARGE SCALE GENOMIC DNA]</scope>
</reference>
<evidence type="ECO:0000313" key="1">
    <source>
        <dbReference type="EMBL" id="SPQ01029.1"/>
    </source>
</evidence>
<evidence type="ECO:0000313" key="2">
    <source>
        <dbReference type="Proteomes" id="UP000245125"/>
    </source>
</evidence>
<accession>A0A2U3QI28</accession>
<dbReference type="Proteomes" id="UP000245125">
    <property type="component" value="Unassembled WGS sequence"/>
</dbReference>
<proteinExistence type="predicted"/>